<gene>
    <name evidence="2" type="ORF">WCD58_16410</name>
</gene>
<feature type="compositionally biased region" description="Basic and acidic residues" evidence="1">
    <location>
        <begin position="108"/>
        <end position="121"/>
    </location>
</feature>
<reference evidence="2 3" key="1">
    <citation type="submission" date="2024-03" db="EMBL/GenBank/DDBJ databases">
        <title>Actinomycetospora sp. OC33-EN07, a novel actinomycete isolated from wild orchid (Aerides multiflora).</title>
        <authorList>
            <person name="Suriyachadkun C."/>
        </authorList>
    </citation>
    <scope>NUCLEOTIDE SEQUENCE [LARGE SCALE GENOMIC DNA]</scope>
    <source>
        <strain evidence="2 3">OC33-EN07</strain>
    </source>
</reference>
<protein>
    <submittedName>
        <fullName evidence="2">Uncharacterized protein</fullName>
    </submittedName>
</protein>
<dbReference type="RefSeq" id="WP_337704127.1">
    <property type="nucleotide sequence ID" value="NZ_JBBEGM010000006.1"/>
</dbReference>
<evidence type="ECO:0000313" key="2">
    <source>
        <dbReference type="EMBL" id="MEJ2862756.1"/>
    </source>
</evidence>
<keyword evidence="3" id="KW-1185">Reference proteome</keyword>
<proteinExistence type="predicted"/>
<name>A0ABU8M5Y5_9PSEU</name>
<sequence>MGDNEPGLVRFSAFTMHLTYGYDDYALVLELRARPPDYKPILMVTGWGEPVARRATIRTFDDDTSLGVAREVLAFSRSELREEIRRAGLDPGAVDTSALDPGVAEQETLSRETTDPARRPGLDFLDEDTGDVLAAMWLSNVGEPSEIRVPVRYEMELRSFDAMAAQAERLLGSGSSTF</sequence>
<dbReference type="EMBL" id="JBBEGM010000006">
    <property type="protein sequence ID" value="MEJ2862756.1"/>
    <property type="molecule type" value="Genomic_DNA"/>
</dbReference>
<accession>A0ABU8M5Y5</accession>
<evidence type="ECO:0000313" key="3">
    <source>
        <dbReference type="Proteomes" id="UP001369736"/>
    </source>
</evidence>
<evidence type="ECO:0000256" key="1">
    <source>
        <dbReference type="SAM" id="MobiDB-lite"/>
    </source>
</evidence>
<dbReference type="Proteomes" id="UP001369736">
    <property type="component" value="Unassembled WGS sequence"/>
</dbReference>
<organism evidence="2 3">
    <name type="scientific">Actinomycetospora flava</name>
    <dbReference type="NCBI Taxonomy" id="3129232"/>
    <lineage>
        <taxon>Bacteria</taxon>
        <taxon>Bacillati</taxon>
        <taxon>Actinomycetota</taxon>
        <taxon>Actinomycetes</taxon>
        <taxon>Pseudonocardiales</taxon>
        <taxon>Pseudonocardiaceae</taxon>
        <taxon>Actinomycetospora</taxon>
    </lineage>
</organism>
<comment type="caution">
    <text evidence="2">The sequence shown here is derived from an EMBL/GenBank/DDBJ whole genome shotgun (WGS) entry which is preliminary data.</text>
</comment>
<feature type="region of interest" description="Disordered" evidence="1">
    <location>
        <begin position="91"/>
        <end position="122"/>
    </location>
</feature>